<comment type="caution">
    <text evidence="1">The sequence shown here is derived from an EMBL/GenBank/DDBJ whole genome shotgun (WGS) entry which is preliminary data.</text>
</comment>
<keyword evidence="2" id="KW-1185">Reference proteome</keyword>
<evidence type="ECO:0000313" key="2">
    <source>
        <dbReference type="Proteomes" id="UP001519460"/>
    </source>
</evidence>
<sequence>MSHRGLSPLRGSVQEDWQIRRPALFCCSGSLGAARGSTDSCQESLEIVPLSTAARMKKSDAPYTGVHCLNKMSSINNGKTRGRCQQAEIYYLNSKRQRVDIS</sequence>
<name>A0ABD0JTV7_9CAEN</name>
<proteinExistence type="predicted"/>
<evidence type="ECO:0000313" key="1">
    <source>
        <dbReference type="EMBL" id="KAK7478422.1"/>
    </source>
</evidence>
<protein>
    <submittedName>
        <fullName evidence="1">Uncharacterized protein</fullName>
    </submittedName>
</protein>
<gene>
    <name evidence="1" type="ORF">BaRGS_00030347</name>
</gene>
<organism evidence="1 2">
    <name type="scientific">Batillaria attramentaria</name>
    <dbReference type="NCBI Taxonomy" id="370345"/>
    <lineage>
        <taxon>Eukaryota</taxon>
        <taxon>Metazoa</taxon>
        <taxon>Spiralia</taxon>
        <taxon>Lophotrochozoa</taxon>
        <taxon>Mollusca</taxon>
        <taxon>Gastropoda</taxon>
        <taxon>Caenogastropoda</taxon>
        <taxon>Sorbeoconcha</taxon>
        <taxon>Cerithioidea</taxon>
        <taxon>Batillariidae</taxon>
        <taxon>Batillaria</taxon>
    </lineage>
</organism>
<dbReference type="Proteomes" id="UP001519460">
    <property type="component" value="Unassembled WGS sequence"/>
</dbReference>
<dbReference type="EMBL" id="JACVVK020000326">
    <property type="protein sequence ID" value="KAK7478422.1"/>
    <property type="molecule type" value="Genomic_DNA"/>
</dbReference>
<dbReference type="AlphaFoldDB" id="A0ABD0JTV7"/>
<accession>A0ABD0JTV7</accession>
<reference evidence="1 2" key="1">
    <citation type="journal article" date="2023" name="Sci. Data">
        <title>Genome assembly of the Korean intertidal mud-creeper Batillaria attramentaria.</title>
        <authorList>
            <person name="Patra A.K."/>
            <person name="Ho P.T."/>
            <person name="Jun S."/>
            <person name="Lee S.J."/>
            <person name="Kim Y."/>
            <person name="Won Y.J."/>
        </authorList>
    </citation>
    <scope>NUCLEOTIDE SEQUENCE [LARGE SCALE GENOMIC DNA]</scope>
    <source>
        <strain evidence="1">Wonlab-2016</strain>
    </source>
</reference>